<feature type="region of interest" description="Disordered" evidence="2">
    <location>
        <begin position="229"/>
        <end position="257"/>
    </location>
</feature>
<evidence type="ECO:0000313" key="7">
    <source>
        <dbReference type="EMBL" id="ODV71513.1"/>
    </source>
</evidence>
<feature type="coiled-coil region" evidence="1">
    <location>
        <begin position="637"/>
        <end position="846"/>
    </location>
</feature>
<evidence type="ECO:0000313" key="8">
    <source>
        <dbReference type="Proteomes" id="UP000038830"/>
    </source>
</evidence>
<feature type="domain" description="EH" evidence="4">
    <location>
        <begin position="16"/>
        <end position="110"/>
    </location>
</feature>
<evidence type="ECO:0000256" key="2">
    <source>
        <dbReference type="SAM" id="MobiDB-lite"/>
    </source>
</evidence>
<feature type="compositionally biased region" description="Polar residues" evidence="2">
    <location>
        <begin position="1049"/>
        <end position="1062"/>
    </location>
</feature>
<dbReference type="Proteomes" id="UP000094389">
    <property type="component" value="Unassembled WGS sequence"/>
</dbReference>
<evidence type="ECO:0000259" key="4">
    <source>
        <dbReference type="PROSITE" id="PS50031"/>
    </source>
</evidence>
<keyword evidence="1" id="KW-0175">Coiled coil</keyword>
<dbReference type="EMBL" id="KV453940">
    <property type="protein sequence ID" value="ODV71513.1"/>
    <property type="molecule type" value="Genomic_DNA"/>
</dbReference>
<dbReference type="InterPro" id="IPR000261">
    <property type="entry name" value="EH_dom"/>
</dbReference>
<dbReference type="InterPro" id="IPR015940">
    <property type="entry name" value="UBA"/>
</dbReference>
<feature type="compositionally biased region" description="Polar residues" evidence="2">
    <location>
        <begin position="1203"/>
        <end position="1221"/>
    </location>
</feature>
<evidence type="ECO:0000259" key="3">
    <source>
        <dbReference type="PROSITE" id="PS50030"/>
    </source>
</evidence>
<dbReference type="Gene3D" id="1.10.287.1490">
    <property type="match status" value="1"/>
</dbReference>
<dbReference type="SMART" id="SM00054">
    <property type="entry name" value="EFh"/>
    <property type="match status" value="5"/>
</dbReference>
<feature type="compositionally biased region" description="Polar residues" evidence="2">
    <location>
        <begin position="957"/>
        <end position="968"/>
    </location>
</feature>
<dbReference type="PANTHER" id="PTHR11216">
    <property type="entry name" value="EH DOMAIN"/>
    <property type="match status" value="1"/>
</dbReference>
<organism evidence="6 8">
    <name type="scientific">Cyberlindnera jadinii (strain ATCC 18201 / CBS 1600 / BCRC 20928 / JCM 3617 / NBRC 0987 / NRRL Y-1542)</name>
    <name type="common">Torula yeast</name>
    <name type="synonym">Candida utilis</name>
    <dbReference type="NCBI Taxonomy" id="983966"/>
    <lineage>
        <taxon>Eukaryota</taxon>
        <taxon>Fungi</taxon>
        <taxon>Dikarya</taxon>
        <taxon>Ascomycota</taxon>
        <taxon>Saccharomycotina</taxon>
        <taxon>Saccharomycetes</taxon>
        <taxon>Phaffomycetales</taxon>
        <taxon>Phaffomycetaceae</taxon>
        <taxon>Cyberlindnera</taxon>
    </lineage>
</organism>
<dbReference type="PANTHER" id="PTHR11216:SF170">
    <property type="entry name" value="DYNAMIN ASSOCIATED PROTEIN 160, ISOFORM D"/>
    <property type="match status" value="1"/>
</dbReference>
<name>A0A0H5CA79_CYBJN</name>
<proteinExistence type="predicted"/>
<feature type="compositionally biased region" description="Low complexity" evidence="2">
    <location>
        <begin position="364"/>
        <end position="373"/>
    </location>
</feature>
<feature type="domain" description="EF-hand" evidence="5">
    <location>
        <begin position="15"/>
        <end position="50"/>
    </location>
</feature>
<dbReference type="SUPFAM" id="SSF47473">
    <property type="entry name" value="EF-hand"/>
    <property type="match status" value="3"/>
</dbReference>
<feature type="compositionally biased region" description="Acidic residues" evidence="2">
    <location>
        <begin position="1118"/>
        <end position="1128"/>
    </location>
</feature>
<feature type="compositionally biased region" description="Low complexity" evidence="2">
    <location>
        <begin position="1139"/>
        <end position="1164"/>
    </location>
</feature>
<dbReference type="STRING" id="983966.A0A0H5CA79"/>
<feature type="domain" description="EH" evidence="4">
    <location>
        <begin position="273"/>
        <end position="362"/>
    </location>
</feature>
<dbReference type="InterPro" id="IPR002048">
    <property type="entry name" value="EF_hand_dom"/>
</dbReference>
<dbReference type="PROSITE" id="PS50030">
    <property type="entry name" value="UBA"/>
    <property type="match status" value="1"/>
</dbReference>
<reference evidence="7 9" key="3">
    <citation type="journal article" date="2016" name="Proc. Natl. Acad. Sci. U.S.A.">
        <title>Comparative genomics of biotechnologically important yeasts.</title>
        <authorList>
            <person name="Riley R."/>
            <person name="Haridas S."/>
            <person name="Wolfe K.H."/>
            <person name="Lopes M.R."/>
            <person name="Hittinger C.T."/>
            <person name="Goeker M."/>
            <person name="Salamov A.A."/>
            <person name="Wisecaver J.H."/>
            <person name="Long T.M."/>
            <person name="Calvey C.H."/>
            <person name="Aerts A.L."/>
            <person name="Barry K.W."/>
            <person name="Choi C."/>
            <person name="Clum A."/>
            <person name="Coughlan A.Y."/>
            <person name="Deshpande S."/>
            <person name="Douglass A.P."/>
            <person name="Hanson S.J."/>
            <person name="Klenk H.-P."/>
            <person name="LaButti K.M."/>
            <person name="Lapidus A."/>
            <person name="Lindquist E.A."/>
            <person name="Lipzen A.M."/>
            <person name="Meier-Kolthoff J.P."/>
            <person name="Ohm R.A."/>
            <person name="Otillar R.P."/>
            <person name="Pangilinan J.L."/>
            <person name="Peng Y."/>
            <person name="Rokas A."/>
            <person name="Rosa C.A."/>
            <person name="Scheuner C."/>
            <person name="Sibirny A.A."/>
            <person name="Slot J.C."/>
            <person name="Stielow J.B."/>
            <person name="Sun H."/>
            <person name="Kurtzman C.P."/>
            <person name="Blackwell M."/>
            <person name="Grigoriev I.V."/>
            <person name="Jeffries T.W."/>
        </authorList>
    </citation>
    <scope>NUCLEOTIDE SEQUENCE [LARGE SCALE GENOMIC DNA]</scope>
    <source>
        <strain evidence="9">ATCC 18201 / CBS 1600 / BCRC 20928 / JCM 3617 / NBRC 0987 / NRRL Y-1542</strain>
        <strain evidence="7">NRRL Y-1542</strain>
    </source>
</reference>
<feature type="compositionally biased region" description="Polar residues" evidence="2">
    <location>
        <begin position="914"/>
        <end position="942"/>
    </location>
</feature>
<accession>A0A1E4RW64</accession>
<dbReference type="Pfam" id="PF12763">
    <property type="entry name" value="EH"/>
    <property type="match status" value="3"/>
</dbReference>
<dbReference type="InterPro" id="IPR011992">
    <property type="entry name" value="EF-hand-dom_pair"/>
</dbReference>
<dbReference type="PROSITE" id="PS50031">
    <property type="entry name" value="EH"/>
    <property type="match status" value="3"/>
</dbReference>
<gene>
    <name evidence="6" type="primary">CTA3</name>
    <name evidence="6" type="ORF">BN1211_6259</name>
    <name evidence="7" type="ORF">CYBJADRAFT_154937</name>
</gene>
<feature type="region of interest" description="Disordered" evidence="2">
    <location>
        <begin position="356"/>
        <end position="435"/>
    </location>
</feature>
<feature type="compositionally biased region" description="Polar residues" evidence="2">
    <location>
        <begin position="229"/>
        <end position="249"/>
    </location>
</feature>
<feature type="compositionally biased region" description="Polar residues" evidence="2">
    <location>
        <begin position="400"/>
        <end position="435"/>
    </location>
</feature>
<dbReference type="InterPro" id="IPR009060">
    <property type="entry name" value="UBA-like_sf"/>
</dbReference>
<evidence type="ECO:0000256" key="1">
    <source>
        <dbReference type="SAM" id="Coils"/>
    </source>
</evidence>
<dbReference type="OrthoDB" id="524326at2759"/>
<dbReference type="Gene3D" id="1.10.238.10">
    <property type="entry name" value="EF-hand"/>
    <property type="match status" value="3"/>
</dbReference>
<keyword evidence="9" id="KW-1185">Reference proteome</keyword>
<dbReference type="SUPFAM" id="SSF46934">
    <property type="entry name" value="UBA-like"/>
    <property type="match status" value="1"/>
</dbReference>
<feature type="domain" description="EH" evidence="4">
    <location>
        <begin position="133"/>
        <end position="222"/>
    </location>
</feature>
<accession>A0A0H5CA79</accession>
<evidence type="ECO:0000259" key="5">
    <source>
        <dbReference type="PROSITE" id="PS50222"/>
    </source>
</evidence>
<dbReference type="SMART" id="SM00027">
    <property type="entry name" value="EH"/>
    <property type="match status" value="3"/>
</dbReference>
<dbReference type="SMART" id="SM00165">
    <property type="entry name" value="UBA"/>
    <property type="match status" value="1"/>
</dbReference>
<dbReference type="GO" id="GO:0016197">
    <property type="term" value="P:endosomal transport"/>
    <property type="evidence" value="ECO:0007669"/>
    <property type="project" value="TreeGrafter"/>
</dbReference>
<feature type="compositionally biased region" description="Acidic residues" evidence="2">
    <location>
        <begin position="1166"/>
        <end position="1185"/>
    </location>
</feature>
<feature type="domain" description="EF-hand" evidence="5">
    <location>
        <begin position="164"/>
        <end position="199"/>
    </location>
</feature>
<dbReference type="GO" id="GO:0005737">
    <property type="term" value="C:cytoplasm"/>
    <property type="evidence" value="ECO:0007669"/>
    <property type="project" value="TreeGrafter"/>
</dbReference>
<evidence type="ECO:0000313" key="6">
    <source>
        <dbReference type="EMBL" id="CEP25237.1"/>
    </source>
</evidence>
<feature type="domain" description="EF-hand" evidence="5">
    <location>
        <begin position="272"/>
        <end position="307"/>
    </location>
</feature>
<feature type="compositionally biased region" description="Acidic residues" evidence="2">
    <location>
        <begin position="1077"/>
        <end position="1093"/>
    </location>
</feature>
<feature type="region of interest" description="Disordered" evidence="2">
    <location>
        <begin position="914"/>
        <end position="1225"/>
    </location>
</feature>
<dbReference type="Gene3D" id="1.10.8.10">
    <property type="entry name" value="DNA helicase RuvA subunit, C-terminal domain"/>
    <property type="match status" value="1"/>
</dbReference>
<reference evidence="8" key="2">
    <citation type="journal article" date="2015" name="J. Biotechnol.">
        <title>The structure of the Cyberlindnera jadinii genome and its relation to Candida utilis analyzed by the occurrence of single nucleotide polymorphisms.</title>
        <authorList>
            <person name="Rupp O."/>
            <person name="Brinkrolf K."/>
            <person name="Buerth C."/>
            <person name="Kunigo M."/>
            <person name="Schneider J."/>
            <person name="Jaenicke S."/>
            <person name="Goesmann A."/>
            <person name="Puehler A."/>
            <person name="Jaeger K.-E."/>
            <person name="Ernst J.F."/>
        </authorList>
    </citation>
    <scope>NUCLEOTIDE SEQUENCE [LARGE SCALE GENOMIC DNA]</scope>
    <source>
        <strain evidence="8">ATCC 18201 / CBS 1600 / BCRC 20928 / JCM 3617 / NBRC 0987 / NRRL Y-1542</strain>
    </source>
</reference>
<evidence type="ECO:0000313" key="9">
    <source>
        <dbReference type="Proteomes" id="UP000094389"/>
    </source>
</evidence>
<dbReference type="GO" id="GO:0005509">
    <property type="term" value="F:calcium ion binding"/>
    <property type="evidence" value="ECO:0007669"/>
    <property type="project" value="InterPro"/>
</dbReference>
<feature type="domain" description="UBA" evidence="3">
    <location>
        <begin position="1269"/>
        <end position="1311"/>
    </location>
</feature>
<feature type="compositionally biased region" description="Basic and acidic residues" evidence="2">
    <location>
        <begin position="1106"/>
        <end position="1117"/>
    </location>
</feature>
<dbReference type="OMA" id="DYQKFSQ"/>
<dbReference type="EMBL" id="CDQK01000007">
    <property type="protein sequence ID" value="CEP25237.1"/>
    <property type="molecule type" value="Genomic_DNA"/>
</dbReference>
<dbReference type="Proteomes" id="UP000038830">
    <property type="component" value="Unassembled WGS sequence"/>
</dbReference>
<dbReference type="PROSITE" id="PS50222">
    <property type="entry name" value="EF_HAND_2"/>
    <property type="match status" value="3"/>
</dbReference>
<dbReference type="CDD" id="cd00052">
    <property type="entry name" value="EH"/>
    <property type="match status" value="3"/>
</dbReference>
<dbReference type="GO" id="GO:0005886">
    <property type="term" value="C:plasma membrane"/>
    <property type="evidence" value="ECO:0007669"/>
    <property type="project" value="TreeGrafter"/>
</dbReference>
<protein>
    <submittedName>
        <fullName evidence="6">CTA3 protein</fullName>
    </submittedName>
</protein>
<dbReference type="GO" id="GO:0006897">
    <property type="term" value="P:endocytosis"/>
    <property type="evidence" value="ECO:0007669"/>
    <property type="project" value="TreeGrafter"/>
</dbReference>
<sequence length="1312" mass="140907">MSDQLRTLRQPFTAEEQRQYDSLFRELDKDGTGVVVGEDARATFEKSGLAPMILGEIWQLADPTNLGYLTQFGFNVALRLIGHVQSGAKPDRALIDIAGPLAKFQPPQQQQAQFPQQTPQQGVNGLPPLTNHDISKFVQLFARNAPSGVISGDQARGIFLKAKLPTNVLGQIWALADRTNRGQLTRDEFVIAMYLIQGSIQGAIKQLPQSIPQSTWDQVKFFQSPAISGTGSPSLPQSQTFSPQTTGSQRPSVSRVPSSFANASSDWTITPQKKAQFDNIFEGLDKNSQGVLGPNDVAPFLMTSKLPQDVLATVWDLADIHNTGQFTKDEFAIAMFLVQKKIAGCELPEIIPDSLLPSTHPAVQQQQQQQQQQADKPIPRIPSRDTKPSALSDLVDLNDAFSSPSPAGTMDSRNVSNSTVNYTPIGTNSQRQFVPSSSFGQNLQAQNKEASPVTSSTSNAPVVAPIVAPVITSPVGSQVPASSTTQQAFGNVQQKSASTFEQPTQAAASASSGFVSAAGSGISGTAMLAGAGIAGAAGLAGAALSSGAGLFKSNNKNVNNDLLADSNPEISGQLSKATTDMANLSNQIGSLTTQTTQIHEKRTKAQNELARITALKTDIESKLARLRSAYEQEVAQTGQVETALTAAKQENEKLRQETSVAEAQFNQVHTQLQTLQAELEESHQSNESLKERLASLHAEQAEATQQLEKTQVELKQSKSLASINSEQVNVAQITSNGIKAEIAALLAAAAELETQHKSYSDKQLELDSLKKELDDKQQSFVEYQQQFDSEYQAKDQELQLRKQQQEQNEAAIQQEEERVQKLFVDLQQRQAQFQAAEEQLQEQQFEYAQRVQQFTEKQINDATTGFASVAEDVVSPEGTSKQPSGNTAAIIGGAATGAVTAVALGAAAGSIGGDTQNDEANTQFSSPVGATTDQTRSVTSDQDVPYPSHLEIEKQESITSSVQNNAPQSVRGDDIEETAVTEPIKEEPALAENVLSKDYNSEQSGNVGTAADDPSSGAGSFEIVEAQKPANVDEEPVLKGAYPLPGSLEGTSEVETITQNPVDVTEPAKTVASTENTDFDDLVPAAEEEENEEAPQAAATEVAPKSTEEEFPPIKELEIDESDSEDEFHETSESLPQSTPTNVVPVATSVTAAPAAPIAVPPAANDDFDFDDLEEAKEGDDEDLDDQHFDELEDSNFYRSDVAQGQVSDQQGAVPAQQGSQDNDEWEQIFAGFGNQPQLSAPTVASPVPQASHISTNKTTQVHVPPRIATTPRSLAIQELTGMGFSKDEALAALEREKWNLEAATNYLLDNA</sequence>
<dbReference type="Pfam" id="PF00627">
    <property type="entry name" value="UBA"/>
    <property type="match status" value="1"/>
</dbReference>
<reference evidence="6" key="1">
    <citation type="submission" date="2014-12" db="EMBL/GenBank/DDBJ databases">
        <authorList>
            <person name="Jaenicke S."/>
        </authorList>
    </citation>
    <scope>NUCLEOTIDE SEQUENCE [LARGE SCALE GENOMIC DNA]</scope>
    <source>
        <strain evidence="6">CBS1600</strain>
    </source>
</reference>